<evidence type="ECO:0000313" key="4">
    <source>
        <dbReference type="EMBL" id="ABO94199.1"/>
    </source>
</evidence>
<sequence length="365" mass="42404">MVSYLISLGLKTADLEKVVVNCAELLNRPVPRVITRVEYLQSELGLEKKNLRQIVNKDPRILLQRNRHSIPRCRYLTKIGVPQEKLADVLGKQPSILHLSVQKGLMPRVQYLKQEVGILAEDIPLLIQRSPAVLTFSIENQIQPRVEFLRDLGISKDNVVKMITRHPQMLHYSFENLEEKLRFLGEIGMNDSETALTVTRLSQFFSLSVEDSLRPKFKYLTNELGGSKDTCVKYPAYFSLSLDQRIRPRHTFLEQFDLAPDPFPMKLLSVKDEDFVVRASKSIAEFEAYKEEMVPIFAAQTAREKTLREVSNSAEQQRMLLERKRIEFIRTTHEETVRKREYSERVAKARQSLRLLKGRSQHRSR</sequence>
<dbReference type="HOGENOM" id="CLU_044529_0_0_1"/>
<dbReference type="PANTHER" id="PTHR13068:SF112">
    <property type="entry name" value="TRANSCRIPTION TERMINATION FACTOR 3, MITOCHONDRIAL"/>
    <property type="match status" value="1"/>
</dbReference>
<name>A4RRI3_OSTLU</name>
<dbReference type="Gene3D" id="1.25.70.10">
    <property type="entry name" value="Transcription termination factor 3, mitochondrial"/>
    <property type="match status" value="2"/>
</dbReference>
<dbReference type="OrthoDB" id="508936at2759"/>
<evidence type="ECO:0000256" key="1">
    <source>
        <dbReference type="ARBA" id="ARBA00007692"/>
    </source>
</evidence>
<evidence type="ECO:0000313" key="5">
    <source>
        <dbReference type="Proteomes" id="UP000001568"/>
    </source>
</evidence>
<dbReference type="EMBL" id="CP000581">
    <property type="protein sequence ID" value="ABO94199.1"/>
    <property type="molecule type" value="Genomic_DNA"/>
</dbReference>
<evidence type="ECO:0000256" key="2">
    <source>
        <dbReference type="ARBA" id="ARBA00022472"/>
    </source>
</evidence>
<gene>
    <name evidence="4" type="ORF">OSTLU_39628</name>
</gene>
<reference evidence="4 5" key="1">
    <citation type="journal article" date="2007" name="Proc. Natl. Acad. Sci. U.S.A.">
        <title>The tiny eukaryote Ostreococcus provides genomic insights into the paradox of plankton speciation.</title>
        <authorList>
            <person name="Palenik B."/>
            <person name="Grimwood J."/>
            <person name="Aerts A."/>
            <person name="Rouze P."/>
            <person name="Salamov A."/>
            <person name="Putnam N."/>
            <person name="Dupont C."/>
            <person name="Jorgensen R."/>
            <person name="Derelle E."/>
            <person name="Rombauts S."/>
            <person name="Zhou K."/>
            <person name="Otillar R."/>
            <person name="Merchant S.S."/>
            <person name="Podell S."/>
            <person name="Gaasterland T."/>
            <person name="Napoli C."/>
            <person name="Gendler K."/>
            <person name="Manuell A."/>
            <person name="Tai V."/>
            <person name="Vallon O."/>
            <person name="Piganeau G."/>
            <person name="Jancek S."/>
            <person name="Heijde M."/>
            <person name="Jabbari K."/>
            <person name="Bowler C."/>
            <person name="Lohr M."/>
            <person name="Robbens S."/>
            <person name="Werner G."/>
            <person name="Dubchak I."/>
            <person name="Pazour G.J."/>
            <person name="Ren Q."/>
            <person name="Paulsen I."/>
            <person name="Delwiche C."/>
            <person name="Schmutz J."/>
            <person name="Rokhsar D."/>
            <person name="Van de Peer Y."/>
            <person name="Moreau H."/>
            <person name="Grigoriev I.V."/>
        </authorList>
    </citation>
    <scope>NUCLEOTIDE SEQUENCE [LARGE SCALE GENOMIC DNA]</scope>
    <source>
        <strain evidence="4 5">CCE9901</strain>
    </source>
</reference>
<keyword evidence="2" id="KW-0806">Transcription termination</keyword>
<dbReference type="GO" id="GO:0003676">
    <property type="term" value="F:nucleic acid binding"/>
    <property type="evidence" value="ECO:0007669"/>
    <property type="project" value="InterPro"/>
</dbReference>
<accession>A4RRI3</accession>
<dbReference type="SMART" id="SM00733">
    <property type="entry name" value="Mterf"/>
    <property type="match status" value="7"/>
</dbReference>
<dbReference type="InterPro" id="IPR003690">
    <property type="entry name" value="MTERF"/>
</dbReference>
<keyword evidence="2" id="KW-0804">Transcription</keyword>
<dbReference type="InterPro" id="IPR038538">
    <property type="entry name" value="MTERF_sf"/>
</dbReference>
<protein>
    <submittedName>
        <fullName evidence="4">Uncharacterized protein</fullName>
    </submittedName>
</protein>
<dbReference type="AlphaFoldDB" id="A4RRI3"/>
<keyword evidence="3" id="KW-0809">Transit peptide</keyword>
<comment type="similarity">
    <text evidence="1">Belongs to the mTERF family.</text>
</comment>
<dbReference type="STRING" id="436017.A4RRI3"/>
<dbReference type="Proteomes" id="UP000001568">
    <property type="component" value="Chromosome 1"/>
</dbReference>
<dbReference type="eggNOG" id="KOG1267">
    <property type="taxonomic scope" value="Eukaryota"/>
</dbReference>
<dbReference type="GeneID" id="4999820"/>
<keyword evidence="2" id="KW-0805">Transcription regulation</keyword>
<dbReference type="GO" id="GO:0006353">
    <property type="term" value="P:DNA-templated transcription termination"/>
    <property type="evidence" value="ECO:0007669"/>
    <property type="project" value="UniProtKB-KW"/>
</dbReference>
<evidence type="ECO:0000256" key="3">
    <source>
        <dbReference type="ARBA" id="ARBA00022946"/>
    </source>
</evidence>
<dbReference type="RefSeq" id="XP_001415907.1">
    <property type="nucleotide sequence ID" value="XM_001415870.1"/>
</dbReference>
<dbReference type="Gramene" id="ABO94199">
    <property type="protein sequence ID" value="ABO94199"/>
    <property type="gene ID" value="OSTLU_39628"/>
</dbReference>
<organism evidence="4 5">
    <name type="scientific">Ostreococcus lucimarinus (strain CCE9901)</name>
    <dbReference type="NCBI Taxonomy" id="436017"/>
    <lineage>
        <taxon>Eukaryota</taxon>
        <taxon>Viridiplantae</taxon>
        <taxon>Chlorophyta</taxon>
        <taxon>Mamiellophyceae</taxon>
        <taxon>Mamiellales</taxon>
        <taxon>Bathycoccaceae</taxon>
        <taxon>Ostreococcus</taxon>
    </lineage>
</organism>
<dbReference type="Pfam" id="PF02536">
    <property type="entry name" value="mTERF"/>
    <property type="match status" value="1"/>
</dbReference>
<proteinExistence type="inferred from homology"/>
<dbReference type="KEGG" id="olu:OSTLU_39628"/>
<keyword evidence="5" id="KW-1185">Reference proteome</keyword>
<dbReference type="OMA" id="CQEMEAV"/>
<dbReference type="PANTHER" id="PTHR13068">
    <property type="entry name" value="CGI-12 PROTEIN-RELATED"/>
    <property type="match status" value="1"/>
</dbReference>